<evidence type="ECO:0000256" key="1">
    <source>
        <dbReference type="SAM" id="MobiDB-lite"/>
    </source>
</evidence>
<feature type="region of interest" description="Disordered" evidence="1">
    <location>
        <begin position="101"/>
        <end position="140"/>
    </location>
</feature>
<dbReference type="Proteomes" id="UP000296049">
    <property type="component" value="Unassembled WGS sequence"/>
</dbReference>
<evidence type="ECO:0000313" key="2">
    <source>
        <dbReference type="EMBL" id="EOB03938.1"/>
    </source>
</evidence>
<evidence type="ECO:0000313" key="3">
    <source>
        <dbReference type="Proteomes" id="UP000296049"/>
    </source>
</evidence>
<organism evidence="2 3">
    <name type="scientific">Anas platyrhynchos</name>
    <name type="common">Mallard</name>
    <name type="synonym">Anas boschas</name>
    <dbReference type="NCBI Taxonomy" id="8839"/>
    <lineage>
        <taxon>Eukaryota</taxon>
        <taxon>Metazoa</taxon>
        <taxon>Chordata</taxon>
        <taxon>Craniata</taxon>
        <taxon>Vertebrata</taxon>
        <taxon>Euteleostomi</taxon>
        <taxon>Archelosauria</taxon>
        <taxon>Archosauria</taxon>
        <taxon>Dinosauria</taxon>
        <taxon>Saurischia</taxon>
        <taxon>Theropoda</taxon>
        <taxon>Coelurosauria</taxon>
        <taxon>Aves</taxon>
        <taxon>Neognathae</taxon>
        <taxon>Galloanserae</taxon>
        <taxon>Anseriformes</taxon>
        <taxon>Anatidae</taxon>
        <taxon>Anatinae</taxon>
        <taxon>Anas</taxon>
    </lineage>
</organism>
<keyword evidence="3" id="KW-1185">Reference proteome</keyword>
<sequence length="140" mass="15308">MPLDAGAQKPGFSAFIKTRHSEGFGDPHRRGEAKYPGTPRVKRHSVLQALLQELRDAPCAAGNCERQELIAANDGRWVRISLHASSCIPILAVAGCPYTQSPRSRAGWRFPTAQKDAEKPPKERKPESTMRPIAAVPLTA</sequence>
<reference evidence="3" key="1">
    <citation type="journal article" date="2013" name="Nat. Genet.">
        <title>The duck genome and transcriptome provide insight into an avian influenza virus reservoir species.</title>
        <authorList>
            <person name="Huang Y."/>
            <person name="Li Y."/>
            <person name="Burt D.W."/>
            <person name="Chen H."/>
            <person name="Zhang Y."/>
            <person name="Qian W."/>
            <person name="Kim H."/>
            <person name="Gan S."/>
            <person name="Zhao Y."/>
            <person name="Li J."/>
            <person name="Yi K."/>
            <person name="Feng H."/>
            <person name="Zhu P."/>
            <person name="Li B."/>
            <person name="Liu Q."/>
            <person name="Fairley S."/>
            <person name="Magor K.E."/>
            <person name="Du Z."/>
            <person name="Hu X."/>
            <person name="Goodman L."/>
            <person name="Tafer H."/>
            <person name="Vignal A."/>
            <person name="Lee T."/>
            <person name="Kim K.W."/>
            <person name="Sheng Z."/>
            <person name="An Y."/>
            <person name="Searle S."/>
            <person name="Herrero J."/>
            <person name="Groenen M.A."/>
            <person name="Crooijmans R.P."/>
            <person name="Faraut T."/>
            <person name="Cai Q."/>
            <person name="Webster R.G."/>
            <person name="Aldridge J.R."/>
            <person name="Warren W.C."/>
            <person name="Bartschat S."/>
            <person name="Kehr S."/>
            <person name="Marz M."/>
            <person name="Stadler P.F."/>
            <person name="Smith J."/>
            <person name="Kraus R.H."/>
            <person name="Zhao Y."/>
            <person name="Ren L."/>
            <person name="Fei J."/>
            <person name="Morisson M."/>
            <person name="Kaiser P."/>
            <person name="Griffin D.K."/>
            <person name="Rao M."/>
            <person name="Pitel F."/>
            <person name="Wang J."/>
            <person name="Li N."/>
        </authorList>
    </citation>
    <scope>NUCLEOTIDE SEQUENCE [LARGE SCALE GENOMIC DNA]</scope>
</reference>
<name>R0LU71_ANAPL</name>
<accession>R0LU71</accession>
<feature type="region of interest" description="Disordered" evidence="1">
    <location>
        <begin position="19"/>
        <end position="41"/>
    </location>
</feature>
<proteinExistence type="predicted"/>
<feature type="compositionally biased region" description="Basic and acidic residues" evidence="1">
    <location>
        <begin position="115"/>
        <end position="128"/>
    </location>
</feature>
<gene>
    <name evidence="2" type="ORF">Anapl_01349</name>
</gene>
<dbReference type="EMBL" id="KB742823">
    <property type="protein sequence ID" value="EOB03938.1"/>
    <property type="molecule type" value="Genomic_DNA"/>
</dbReference>
<protein>
    <submittedName>
        <fullName evidence="2">Uncharacterized protein</fullName>
    </submittedName>
</protein>
<dbReference type="AlphaFoldDB" id="R0LU71"/>
<feature type="compositionally biased region" description="Basic and acidic residues" evidence="1">
    <location>
        <begin position="19"/>
        <end position="33"/>
    </location>
</feature>